<evidence type="ECO:0000313" key="3">
    <source>
        <dbReference type="Proteomes" id="UP001141327"/>
    </source>
</evidence>
<keyword evidence="3" id="KW-1185">Reference proteome</keyword>
<proteinExistence type="predicted"/>
<feature type="compositionally biased region" description="Polar residues" evidence="1">
    <location>
        <begin position="64"/>
        <end position="73"/>
    </location>
</feature>
<dbReference type="EMBL" id="JAPMOS010000010">
    <property type="protein sequence ID" value="KAJ4460875.1"/>
    <property type="molecule type" value="Genomic_DNA"/>
</dbReference>
<feature type="region of interest" description="Disordered" evidence="1">
    <location>
        <begin position="1"/>
        <end position="137"/>
    </location>
</feature>
<evidence type="ECO:0000313" key="2">
    <source>
        <dbReference type="EMBL" id="KAJ4460875.1"/>
    </source>
</evidence>
<reference evidence="2" key="1">
    <citation type="journal article" date="2022" name="bioRxiv">
        <title>Genomics of Preaxostyla Flagellates Illuminates Evolutionary Transitions and the Path Towards Mitochondrial Loss.</title>
        <authorList>
            <person name="Novak L.V.F."/>
            <person name="Treitli S.C."/>
            <person name="Pyrih J."/>
            <person name="Halakuc P."/>
            <person name="Pipaliya S.V."/>
            <person name="Vacek V."/>
            <person name="Brzon O."/>
            <person name="Soukal P."/>
            <person name="Eme L."/>
            <person name="Dacks J.B."/>
            <person name="Karnkowska A."/>
            <person name="Elias M."/>
            <person name="Hampl V."/>
        </authorList>
    </citation>
    <scope>NUCLEOTIDE SEQUENCE</scope>
    <source>
        <strain evidence="2">RCP-MX</strain>
    </source>
</reference>
<sequence>MNELSEFVDRKLQFGPSQPLHTQAIQAPAPTPSGAVAEVMVPRRRRDVRREKKPPPPPAKPLGSPQTSLQFSRTHLIKPVPIKATPAEYPPPPPATPTSTAPPLTAPTSANPLQPAAMPPAGQVSVQKSSSTPILPTPSPPLVVLPLPGPPPTEVIARMAAEVGIQTSVVYPIDFMNTSGKLPEISIGRAARFFPEWHGLRGTSSTQGSPLKEERASVVSEAVLLDSK</sequence>
<accession>A0ABQ8UVU5</accession>
<dbReference type="PRINTS" id="PR01217">
    <property type="entry name" value="PRICHEXTENSN"/>
</dbReference>
<gene>
    <name evidence="2" type="ORF">PAPYR_2710</name>
</gene>
<name>A0ABQ8UVU5_9EUKA</name>
<feature type="compositionally biased region" description="Polar residues" evidence="1">
    <location>
        <begin position="15"/>
        <end position="25"/>
    </location>
</feature>
<organism evidence="2 3">
    <name type="scientific">Paratrimastix pyriformis</name>
    <dbReference type="NCBI Taxonomy" id="342808"/>
    <lineage>
        <taxon>Eukaryota</taxon>
        <taxon>Metamonada</taxon>
        <taxon>Preaxostyla</taxon>
        <taxon>Paratrimastigidae</taxon>
        <taxon>Paratrimastix</taxon>
    </lineage>
</organism>
<evidence type="ECO:0000256" key="1">
    <source>
        <dbReference type="SAM" id="MobiDB-lite"/>
    </source>
</evidence>
<dbReference type="Proteomes" id="UP001141327">
    <property type="component" value="Unassembled WGS sequence"/>
</dbReference>
<comment type="caution">
    <text evidence="2">The sequence shown here is derived from an EMBL/GenBank/DDBJ whole genome shotgun (WGS) entry which is preliminary data.</text>
</comment>
<feature type="compositionally biased region" description="Low complexity" evidence="1">
    <location>
        <begin position="97"/>
        <end position="112"/>
    </location>
</feature>
<protein>
    <submittedName>
        <fullName evidence="2">Uncharacterized protein</fullName>
    </submittedName>
</protein>